<gene>
    <name evidence="6" type="ORF">ED733_003414</name>
</gene>
<proteinExistence type="predicted"/>
<evidence type="ECO:0000259" key="5">
    <source>
        <dbReference type="SMART" id="SM00291"/>
    </source>
</evidence>
<feature type="domain" description="ZZ-type" evidence="5">
    <location>
        <begin position="417"/>
        <end position="459"/>
    </location>
</feature>
<reference evidence="7" key="1">
    <citation type="submission" date="2018-12" db="EMBL/GenBank/DDBJ databases">
        <title>The complete genome of Metarhizium rileyi, a key fungal pathogen of Lepidoptera.</title>
        <authorList>
            <person name="Binneck E."/>
            <person name="Lastra C.C.L."/>
            <person name="Sosa-Gomez D.R."/>
        </authorList>
    </citation>
    <scope>NUCLEOTIDE SEQUENCE [LARGE SCALE GENOMIC DNA]</scope>
    <source>
        <strain evidence="7">Cep018-CH2</strain>
    </source>
</reference>
<evidence type="ECO:0000313" key="7">
    <source>
        <dbReference type="Proteomes" id="UP000317257"/>
    </source>
</evidence>
<dbReference type="InterPro" id="IPR032350">
    <property type="entry name" value="Nbr1_FW"/>
</dbReference>
<dbReference type="SUPFAM" id="SSF57850">
    <property type="entry name" value="RING/U-box"/>
    <property type="match status" value="4"/>
</dbReference>
<feature type="region of interest" description="Disordered" evidence="4">
    <location>
        <begin position="546"/>
        <end position="578"/>
    </location>
</feature>
<feature type="region of interest" description="Disordered" evidence="4">
    <location>
        <begin position="598"/>
        <end position="627"/>
    </location>
</feature>
<keyword evidence="3" id="KW-0862">Zinc</keyword>
<dbReference type="SMART" id="SM00291">
    <property type="entry name" value="ZnF_ZZ"/>
    <property type="match status" value="4"/>
</dbReference>
<keyword evidence="1" id="KW-0479">Metal-binding</keyword>
<dbReference type="CDD" id="cd02249">
    <property type="entry name" value="ZZ"/>
    <property type="match status" value="1"/>
</dbReference>
<dbReference type="AlphaFoldDB" id="A0A5C6G7C1"/>
<comment type="caution">
    <text evidence="6">The sequence shown here is derived from an EMBL/GenBank/DDBJ whole genome shotgun (WGS) entry which is preliminary data.</text>
</comment>
<sequence>MPASHAGTDAMVALKVAFDGFTRKTKLPLREMVPCTLEEHIRTFLQISADAKIMIERYSDSAAAFVMLDASNMAVYKQLYRAAKAKSKLKLRVSILDQSDRSSPKSVAIEDVPETTETTETTPIEKSEPVNANPTPLDTARSSGTTLTKQYDATLLQEAAKMLQNQQAEFDNRIRQVMKSTDELASLTSQMASCQPFTASSNAAKPSLPFSPVRPATGSMFAVCCNSCEQSVADAHYHCSTCDDGDFDLCQSCVDQGITCYSDDHWLIKRIVNNGHIVNSTTETIAPKLKLKAATAPIDNILKVDVSENAMNLLQVPEKQPTTQIDNAYTRLGNRVAHPTGDPLTTRRNMRTCNQCIQELPEREFLHCTNCEDYDLCQSCFAKDAHGHHPKHAFTSAVPGTEMPAHIRVRMSPGRNQVHHAICDGCDSYITGVRHKCLDCPDWDYCAECAENAHFVHPNHRFVAIYEPLADLHVSVAPRVVHVGICCDGPLCSAYHDMTSYIRGTRYKCAVCHDLDFCANCEASPANDHNKTHPLIKFKTPVRHASVTTTGEHQDGKRMPAMGDRSSTTSKATETETHPATNTVNAVQTVVDVKPIEADVPPPVPANKPVTTSEPRPMPPVVAPAPTAGSMKEEFRAVFIRDSVADGTIFPPNHVFEQTWVLRNEGDTVWPAGCSIKYVGGDYMGHVDPAHPAGISELVSASESTICYAPLSPGQECSFTVLLRTPTRPGKMISYWRLTAPDGLRFGHRLWCEVDVRIAAAPEAKQLAPSPATPVRSEPVVESSQSSSVMIFPKLEKESPSASMHEDVKTETTSASPEDDFEACDHDDDWEASEDGFLTDEEYDILDASDEEFLEEQEKKFLKK</sequence>
<feature type="compositionally biased region" description="Basic and acidic residues" evidence="4">
    <location>
        <begin position="796"/>
        <end position="810"/>
    </location>
</feature>
<dbReference type="Pfam" id="PF00569">
    <property type="entry name" value="ZZ"/>
    <property type="match status" value="3"/>
</dbReference>
<dbReference type="CDD" id="cd14947">
    <property type="entry name" value="NBR1_like"/>
    <property type="match status" value="1"/>
</dbReference>
<dbReference type="EMBL" id="SBHS01000031">
    <property type="protein sequence ID" value="TWU72221.1"/>
    <property type="molecule type" value="Genomic_DNA"/>
</dbReference>
<dbReference type="PANTHER" id="PTHR20930:SF0">
    <property type="entry name" value="PROTEIN ILRUN"/>
    <property type="match status" value="1"/>
</dbReference>
<dbReference type="PANTHER" id="PTHR20930">
    <property type="entry name" value="OVARIAN CARCINOMA ANTIGEN CA125-RELATED"/>
    <property type="match status" value="1"/>
</dbReference>
<feature type="compositionally biased region" description="Polar residues" evidence="4">
    <location>
        <begin position="130"/>
        <end position="144"/>
    </location>
</feature>
<evidence type="ECO:0000256" key="4">
    <source>
        <dbReference type="SAM" id="MobiDB-lite"/>
    </source>
</evidence>
<dbReference type="InterPro" id="IPR013783">
    <property type="entry name" value="Ig-like_fold"/>
</dbReference>
<dbReference type="CDD" id="cd02340">
    <property type="entry name" value="ZZ_NBR1_like"/>
    <property type="match status" value="2"/>
</dbReference>
<dbReference type="Pfam" id="PF16158">
    <property type="entry name" value="N_BRCA1_IG"/>
    <property type="match status" value="1"/>
</dbReference>
<dbReference type="InterPro" id="IPR000433">
    <property type="entry name" value="Znf_ZZ"/>
</dbReference>
<evidence type="ECO:0000256" key="3">
    <source>
        <dbReference type="ARBA" id="ARBA00022833"/>
    </source>
</evidence>
<dbReference type="Proteomes" id="UP000317257">
    <property type="component" value="Unassembled WGS sequence"/>
</dbReference>
<accession>A0A5C6G7C1</accession>
<feature type="domain" description="ZZ-type" evidence="5">
    <location>
        <begin position="347"/>
        <end position="391"/>
    </location>
</feature>
<feature type="compositionally biased region" description="Acidic residues" evidence="4">
    <location>
        <begin position="817"/>
        <end position="835"/>
    </location>
</feature>
<feature type="region of interest" description="Disordered" evidence="4">
    <location>
        <begin position="102"/>
        <end position="144"/>
    </location>
</feature>
<name>A0A5C6G7C1_METRR</name>
<feature type="domain" description="ZZ-type" evidence="5">
    <location>
        <begin position="219"/>
        <end position="267"/>
    </location>
</feature>
<dbReference type="GO" id="GO:0008270">
    <property type="term" value="F:zinc ion binding"/>
    <property type="evidence" value="ECO:0007669"/>
    <property type="project" value="UniProtKB-KW"/>
</dbReference>
<dbReference type="Gene3D" id="2.60.40.10">
    <property type="entry name" value="Immunoglobulins"/>
    <property type="match status" value="1"/>
</dbReference>
<feature type="region of interest" description="Disordered" evidence="4">
    <location>
        <begin position="796"/>
        <end position="835"/>
    </location>
</feature>
<dbReference type="InterPro" id="IPR043145">
    <property type="entry name" value="Znf_ZZ_sf"/>
</dbReference>
<protein>
    <recommendedName>
        <fullName evidence="5">ZZ-type domain-containing protein</fullName>
    </recommendedName>
</protein>
<feature type="domain" description="ZZ-type" evidence="5">
    <location>
        <begin position="481"/>
        <end position="531"/>
    </location>
</feature>
<organism evidence="6 7">
    <name type="scientific">Metarhizium rileyi (strain RCEF 4871)</name>
    <name type="common">Nomuraea rileyi</name>
    <dbReference type="NCBI Taxonomy" id="1649241"/>
    <lineage>
        <taxon>Eukaryota</taxon>
        <taxon>Fungi</taxon>
        <taxon>Dikarya</taxon>
        <taxon>Ascomycota</taxon>
        <taxon>Pezizomycotina</taxon>
        <taxon>Sordariomycetes</taxon>
        <taxon>Hypocreomycetidae</taxon>
        <taxon>Hypocreales</taxon>
        <taxon>Clavicipitaceae</taxon>
        <taxon>Metarhizium</taxon>
    </lineage>
</organism>
<evidence type="ECO:0000256" key="1">
    <source>
        <dbReference type="ARBA" id="ARBA00022723"/>
    </source>
</evidence>
<evidence type="ECO:0000313" key="6">
    <source>
        <dbReference type="EMBL" id="TWU72221.1"/>
    </source>
</evidence>
<evidence type="ECO:0000256" key="2">
    <source>
        <dbReference type="ARBA" id="ARBA00022771"/>
    </source>
</evidence>
<keyword evidence="2" id="KW-0863">Zinc-finger</keyword>
<dbReference type="Gene3D" id="3.30.60.90">
    <property type="match status" value="4"/>
</dbReference>